<dbReference type="PANTHER" id="PTHR13412:SF0">
    <property type="entry name" value="T-CELL IMMUNOMODULATORY PROTEIN"/>
    <property type="match status" value="1"/>
</dbReference>
<reference evidence="2" key="1">
    <citation type="submission" date="2022-07" db="EMBL/GenBank/DDBJ databases">
        <title>Phylogenomic reconstructions and comparative analyses of Kickxellomycotina fungi.</title>
        <authorList>
            <person name="Reynolds N.K."/>
            <person name="Stajich J.E."/>
            <person name="Barry K."/>
            <person name="Grigoriev I.V."/>
            <person name="Crous P."/>
            <person name="Smith M.E."/>
        </authorList>
    </citation>
    <scope>NUCLEOTIDE SEQUENCE</scope>
    <source>
        <strain evidence="2">BCRC 34381</strain>
    </source>
</reference>
<dbReference type="InterPro" id="IPR028994">
    <property type="entry name" value="Integrin_alpha_N"/>
</dbReference>
<feature type="non-terminal residue" evidence="2">
    <location>
        <position position="138"/>
    </location>
</feature>
<dbReference type="Proteomes" id="UP001143981">
    <property type="component" value="Unassembled WGS sequence"/>
</dbReference>
<dbReference type="PANTHER" id="PTHR13412">
    <property type="entry name" value="T-CELL IMMUNOMODULATORY PROTEIN HOMOLOG"/>
    <property type="match status" value="1"/>
</dbReference>
<evidence type="ECO:0000256" key="1">
    <source>
        <dbReference type="ARBA" id="ARBA00022729"/>
    </source>
</evidence>
<evidence type="ECO:0008006" key="4">
    <source>
        <dbReference type="Google" id="ProtNLM"/>
    </source>
</evidence>
<dbReference type="InterPro" id="IPR013517">
    <property type="entry name" value="FG-GAP"/>
</dbReference>
<dbReference type="Pfam" id="PF13517">
    <property type="entry name" value="FG-GAP_3"/>
    <property type="match status" value="1"/>
</dbReference>
<keyword evidence="3" id="KW-1185">Reference proteome</keyword>
<dbReference type="OrthoDB" id="10022113at2759"/>
<protein>
    <recommendedName>
        <fullName evidence="4">Integrin alpha N-terminal domain-containing protein</fullName>
    </recommendedName>
</protein>
<keyword evidence="1" id="KW-0732">Signal</keyword>
<gene>
    <name evidence="2" type="ORF">LPJ61_003237</name>
</gene>
<dbReference type="EMBL" id="JANBOI010000514">
    <property type="protein sequence ID" value="KAJ1730029.1"/>
    <property type="molecule type" value="Genomic_DNA"/>
</dbReference>
<name>A0A9W7YAY4_9FUNG</name>
<sequence>MRGTHWLRAGLGAAALHSTTVAGLSGNKFRFKLDQLYEVSIGLENLRGTPAAFGDFNGDQQTDLFVITPDQKGIELWEWQLRSKSFVHKTSADISVSGDILVSNVIPGDYDMDGNLDLLVQGSSRSTAEIAMVLYLGD</sequence>
<comment type="caution">
    <text evidence="2">The sequence shown here is derived from an EMBL/GenBank/DDBJ whole genome shotgun (WGS) entry which is preliminary data.</text>
</comment>
<evidence type="ECO:0000313" key="2">
    <source>
        <dbReference type="EMBL" id="KAJ1730029.1"/>
    </source>
</evidence>
<dbReference type="SUPFAM" id="SSF69318">
    <property type="entry name" value="Integrin alpha N-terminal domain"/>
    <property type="match status" value="1"/>
</dbReference>
<accession>A0A9W7YAY4</accession>
<evidence type="ECO:0000313" key="3">
    <source>
        <dbReference type="Proteomes" id="UP001143981"/>
    </source>
</evidence>
<dbReference type="GO" id="GO:0005886">
    <property type="term" value="C:plasma membrane"/>
    <property type="evidence" value="ECO:0007669"/>
    <property type="project" value="TreeGrafter"/>
</dbReference>
<organism evidence="2 3">
    <name type="scientific">Coemansia biformis</name>
    <dbReference type="NCBI Taxonomy" id="1286918"/>
    <lineage>
        <taxon>Eukaryota</taxon>
        <taxon>Fungi</taxon>
        <taxon>Fungi incertae sedis</taxon>
        <taxon>Zoopagomycota</taxon>
        <taxon>Kickxellomycotina</taxon>
        <taxon>Kickxellomycetes</taxon>
        <taxon>Kickxellales</taxon>
        <taxon>Kickxellaceae</taxon>
        <taxon>Coemansia</taxon>
    </lineage>
</organism>
<dbReference type="InterPro" id="IPR024881">
    <property type="entry name" value="Tip"/>
</dbReference>
<proteinExistence type="predicted"/>
<dbReference type="AlphaFoldDB" id="A0A9W7YAY4"/>